<evidence type="ECO:0000313" key="6">
    <source>
        <dbReference type="EMBL" id="QNE36903.1"/>
    </source>
</evidence>
<comment type="similarity">
    <text evidence="1">Belongs to the ABC transporter superfamily.</text>
</comment>
<dbReference type="GO" id="GO:0042626">
    <property type="term" value="F:ATPase-coupled transmembrane transporter activity"/>
    <property type="evidence" value="ECO:0007669"/>
    <property type="project" value="TreeGrafter"/>
</dbReference>
<dbReference type="PROSITE" id="PS50893">
    <property type="entry name" value="ABC_TRANSPORTER_2"/>
    <property type="match status" value="1"/>
</dbReference>
<dbReference type="RefSeq" id="WP_185276329.1">
    <property type="nucleotide sequence ID" value="NZ_CP043641.1"/>
</dbReference>
<dbReference type="AlphaFoldDB" id="A0A7G6YEI8"/>
<evidence type="ECO:0000313" key="7">
    <source>
        <dbReference type="Proteomes" id="UP000515511"/>
    </source>
</evidence>
<reference evidence="7" key="1">
    <citation type="submission" date="2019-09" db="EMBL/GenBank/DDBJ databases">
        <title>Antimicrobial potential of Antarctic Bacteria.</title>
        <authorList>
            <person name="Benaud N."/>
            <person name="Edwards R.J."/>
            <person name="Ferrari B.C."/>
        </authorList>
    </citation>
    <scope>NUCLEOTIDE SEQUENCE [LARGE SCALE GENOMIC DNA]</scope>
    <source>
        <strain evidence="7">INR9</strain>
    </source>
</reference>
<dbReference type="PANTHER" id="PTHR43553:SF24">
    <property type="entry name" value="ENERGY-COUPLING FACTOR TRANSPORTER ATP-BINDING PROTEIN ECFA1"/>
    <property type="match status" value="1"/>
</dbReference>
<proteinExistence type="inferred from homology"/>
<dbReference type="CDD" id="cd03225">
    <property type="entry name" value="ABC_cobalt_CbiO_domain1"/>
    <property type="match status" value="1"/>
</dbReference>
<evidence type="ECO:0000256" key="3">
    <source>
        <dbReference type="ARBA" id="ARBA00022741"/>
    </source>
</evidence>
<dbReference type="Pfam" id="PF00005">
    <property type="entry name" value="ABC_tran"/>
    <property type="match status" value="1"/>
</dbReference>
<accession>A0A7G6YEI8</accession>
<dbReference type="InterPro" id="IPR003593">
    <property type="entry name" value="AAA+_ATPase"/>
</dbReference>
<dbReference type="GO" id="GO:0016887">
    <property type="term" value="F:ATP hydrolysis activity"/>
    <property type="evidence" value="ECO:0007669"/>
    <property type="project" value="InterPro"/>
</dbReference>
<dbReference type="InterPro" id="IPR050095">
    <property type="entry name" value="ECF_ABC_transporter_ATP-bd"/>
</dbReference>
<dbReference type="SUPFAM" id="SSF52540">
    <property type="entry name" value="P-loop containing nucleoside triphosphate hydrolases"/>
    <property type="match status" value="1"/>
</dbReference>
<sequence length="264" mass="28410">MSIVLDDVTFAYPDGSLAVDGVSLRIDAGERVAIVGQNGAGKTTTVKLMNGLLKPTSGTVSIDGVDTKTQTTATTARSVAYVFQNPDDQVFAPDVRGELEYMPRYDKWDADKTAERVQRAVRMTGIGRFLDTNPSDLPFAIKKFVAIGAVLVGEPRYVILDEPTAGLDSRGLALLNRMIDQLGAEGVAVITITHDMRFVADSFHRVVAMANRRVVADGAVEDVFADDAVLHASRLQRPVAAQLVRDLGLSRTALQIDTIAALIP</sequence>
<protein>
    <submittedName>
        <fullName evidence="6">ABC transporter ATP-binding protein</fullName>
    </submittedName>
</protein>
<dbReference type="GO" id="GO:0005524">
    <property type="term" value="F:ATP binding"/>
    <property type="evidence" value="ECO:0007669"/>
    <property type="project" value="UniProtKB-KW"/>
</dbReference>
<name>A0A7G6YEI8_9MICO</name>
<evidence type="ECO:0000256" key="1">
    <source>
        <dbReference type="ARBA" id="ARBA00005417"/>
    </source>
</evidence>
<dbReference type="Proteomes" id="UP000515511">
    <property type="component" value="Chromosome"/>
</dbReference>
<dbReference type="GO" id="GO:0043190">
    <property type="term" value="C:ATP-binding cassette (ABC) transporter complex"/>
    <property type="evidence" value="ECO:0007669"/>
    <property type="project" value="TreeGrafter"/>
</dbReference>
<feature type="domain" description="ABC transporter" evidence="5">
    <location>
        <begin position="3"/>
        <end position="236"/>
    </location>
</feature>
<keyword evidence="2" id="KW-0813">Transport</keyword>
<dbReference type="EMBL" id="CP043641">
    <property type="protein sequence ID" value="QNE36903.1"/>
    <property type="molecule type" value="Genomic_DNA"/>
</dbReference>
<organism evidence="6 7">
    <name type="scientific">Leifsonia shinshuensis</name>
    <dbReference type="NCBI Taxonomy" id="150026"/>
    <lineage>
        <taxon>Bacteria</taxon>
        <taxon>Bacillati</taxon>
        <taxon>Actinomycetota</taxon>
        <taxon>Actinomycetes</taxon>
        <taxon>Micrococcales</taxon>
        <taxon>Microbacteriaceae</taxon>
        <taxon>Leifsonia</taxon>
    </lineage>
</organism>
<dbReference type="PANTHER" id="PTHR43553">
    <property type="entry name" value="HEAVY METAL TRANSPORTER"/>
    <property type="match status" value="1"/>
</dbReference>
<keyword evidence="4 6" id="KW-0067">ATP-binding</keyword>
<dbReference type="InterPro" id="IPR003439">
    <property type="entry name" value="ABC_transporter-like_ATP-bd"/>
</dbReference>
<keyword evidence="3" id="KW-0547">Nucleotide-binding</keyword>
<dbReference type="InterPro" id="IPR015856">
    <property type="entry name" value="ABC_transpr_CbiO/EcfA_su"/>
</dbReference>
<dbReference type="InterPro" id="IPR027417">
    <property type="entry name" value="P-loop_NTPase"/>
</dbReference>
<evidence type="ECO:0000256" key="2">
    <source>
        <dbReference type="ARBA" id="ARBA00022448"/>
    </source>
</evidence>
<dbReference type="KEGG" id="lse:F1C12_18475"/>
<gene>
    <name evidence="6" type="ORF">F1C12_18475</name>
</gene>
<dbReference type="Gene3D" id="3.40.50.300">
    <property type="entry name" value="P-loop containing nucleotide triphosphate hydrolases"/>
    <property type="match status" value="1"/>
</dbReference>
<evidence type="ECO:0000256" key="4">
    <source>
        <dbReference type="ARBA" id="ARBA00022840"/>
    </source>
</evidence>
<evidence type="ECO:0000259" key="5">
    <source>
        <dbReference type="PROSITE" id="PS50893"/>
    </source>
</evidence>
<dbReference type="SMART" id="SM00382">
    <property type="entry name" value="AAA"/>
    <property type="match status" value="1"/>
</dbReference>